<keyword evidence="3" id="KW-1185">Reference proteome</keyword>
<dbReference type="KEGG" id="gtt:GUITHDRAFT_143280"/>
<evidence type="ECO:0000313" key="2">
    <source>
        <dbReference type="EnsemblProtists" id="EKX39690"/>
    </source>
</evidence>
<dbReference type="EMBL" id="JH993037">
    <property type="protein sequence ID" value="EKX39690.1"/>
    <property type="molecule type" value="Genomic_DNA"/>
</dbReference>
<dbReference type="PaxDb" id="55529-EKX39690"/>
<reference evidence="1 3" key="1">
    <citation type="journal article" date="2012" name="Nature">
        <title>Algal genomes reveal evolutionary mosaicism and the fate of nucleomorphs.</title>
        <authorList>
            <consortium name="DOE Joint Genome Institute"/>
            <person name="Curtis B.A."/>
            <person name="Tanifuji G."/>
            <person name="Burki F."/>
            <person name="Gruber A."/>
            <person name="Irimia M."/>
            <person name="Maruyama S."/>
            <person name="Arias M.C."/>
            <person name="Ball S.G."/>
            <person name="Gile G.H."/>
            <person name="Hirakawa Y."/>
            <person name="Hopkins J.F."/>
            <person name="Kuo A."/>
            <person name="Rensing S.A."/>
            <person name="Schmutz J."/>
            <person name="Symeonidi A."/>
            <person name="Elias M."/>
            <person name="Eveleigh R.J."/>
            <person name="Herman E.K."/>
            <person name="Klute M.J."/>
            <person name="Nakayama T."/>
            <person name="Obornik M."/>
            <person name="Reyes-Prieto A."/>
            <person name="Armbrust E.V."/>
            <person name="Aves S.J."/>
            <person name="Beiko R.G."/>
            <person name="Coutinho P."/>
            <person name="Dacks J.B."/>
            <person name="Durnford D.G."/>
            <person name="Fast N.M."/>
            <person name="Green B.R."/>
            <person name="Grisdale C.J."/>
            <person name="Hempel F."/>
            <person name="Henrissat B."/>
            <person name="Hoppner M.P."/>
            <person name="Ishida K."/>
            <person name="Kim E."/>
            <person name="Koreny L."/>
            <person name="Kroth P.G."/>
            <person name="Liu Y."/>
            <person name="Malik S.B."/>
            <person name="Maier U.G."/>
            <person name="McRose D."/>
            <person name="Mock T."/>
            <person name="Neilson J.A."/>
            <person name="Onodera N.T."/>
            <person name="Poole A.M."/>
            <person name="Pritham E.J."/>
            <person name="Richards T.A."/>
            <person name="Rocap G."/>
            <person name="Roy S.W."/>
            <person name="Sarai C."/>
            <person name="Schaack S."/>
            <person name="Shirato S."/>
            <person name="Slamovits C.H."/>
            <person name="Spencer D.F."/>
            <person name="Suzuki S."/>
            <person name="Worden A.Z."/>
            <person name="Zauner S."/>
            <person name="Barry K."/>
            <person name="Bell C."/>
            <person name="Bharti A.K."/>
            <person name="Crow J.A."/>
            <person name="Grimwood J."/>
            <person name="Kramer R."/>
            <person name="Lindquist E."/>
            <person name="Lucas S."/>
            <person name="Salamov A."/>
            <person name="McFadden G.I."/>
            <person name="Lane C.E."/>
            <person name="Keeling P.J."/>
            <person name="Gray M.W."/>
            <person name="Grigoriev I.V."/>
            <person name="Archibald J.M."/>
        </authorList>
    </citation>
    <scope>NUCLEOTIDE SEQUENCE</scope>
    <source>
        <strain evidence="1 3">CCMP2712</strain>
    </source>
</reference>
<dbReference type="AlphaFoldDB" id="L1IV31"/>
<dbReference type="Proteomes" id="UP000011087">
    <property type="component" value="Unassembled WGS sequence"/>
</dbReference>
<gene>
    <name evidence="1" type="ORF">GUITHDRAFT_143280</name>
</gene>
<protein>
    <submittedName>
        <fullName evidence="1 2">Uncharacterized protein</fullName>
    </submittedName>
</protein>
<dbReference type="RefSeq" id="XP_005826670.1">
    <property type="nucleotide sequence ID" value="XM_005826613.1"/>
</dbReference>
<organism evidence="1">
    <name type="scientific">Guillardia theta (strain CCMP2712)</name>
    <name type="common">Cryptophyte</name>
    <dbReference type="NCBI Taxonomy" id="905079"/>
    <lineage>
        <taxon>Eukaryota</taxon>
        <taxon>Cryptophyceae</taxon>
        <taxon>Pyrenomonadales</taxon>
        <taxon>Geminigeraceae</taxon>
        <taxon>Guillardia</taxon>
    </lineage>
</organism>
<evidence type="ECO:0000313" key="3">
    <source>
        <dbReference type="Proteomes" id="UP000011087"/>
    </source>
</evidence>
<name>L1IV31_GUITC</name>
<proteinExistence type="predicted"/>
<dbReference type="GeneID" id="17296520"/>
<reference evidence="3" key="2">
    <citation type="submission" date="2012-11" db="EMBL/GenBank/DDBJ databases">
        <authorList>
            <person name="Kuo A."/>
            <person name="Curtis B.A."/>
            <person name="Tanifuji G."/>
            <person name="Burki F."/>
            <person name="Gruber A."/>
            <person name="Irimia M."/>
            <person name="Maruyama S."/>
            <person name="Arias M.C."/>
            <person name="Ball S.G."/>
            <person name="Gile G.H."/>
            <person name="Hirakawa Y."/>
            <person name="Hopkins J.F."/>
            <person name="Rensing S.A."/>
            <person name="Schmutz J."/>
            <person name="Symeonidi A."/>
            <person name="Elias M."/>
            <person name="Eveleigh R.J."/>
            <person name="Herman E.K."/>
            <person name="Klute M.J."/>
            <person name="Nakayama T."/>
            <person name="Obornik M."/>
            <person name="Reyes-Prieto A."/>
            <person name="Armbrust E.V."/>
            <person name="Aves S.J."/>
            <person name="Beiko R.G."/>
            <person name="Coutinho P."/>
            <person name="Dacks J.B."/>
            <person name="Durnford D.G."/>
            <person name="Fast N.M."/>
            <person name="Green B.R."/>
            <person name="Grisdale C."/>
            <person name="Hempe F."/>
            <person name="Henrissat B."/>
            <person name="Hoppner M.P."/>
            <person name="Ishida K.-I."/>
            <person name="Kim E."/>
            <person name="Koreny L."/>
            <person name="Kroth P.G."/>
            <person name="Liu Y."/>
            <person name="Malik S.-B."/>
            <person name="Maier U.G."/>
            <person name="McRose D."/>
            <person name="Mock T."/>
            <person name="Neilson J.A."/>
            <person name="Onodera N.T."/>
            <person name="Poole A.M."/>
            <person name="Pritham E.J."/>
            <person name="Richards T.A."/>
            <person name="Rocap G."/>
            <person name="Roy S.W."/>
            <person name="Sarai C."/>
            <person name="Schaack S."/>
            <person name="Shirato S."/>
            <person name="Slamovits C.H."/>
            <person name="Spencer D.F."/>
            <person name="Suzuki S."/>
            <person name="Worden A.Z."/>
            <person name="Zauner S."/>
            <person name="Barry K."/>
            <person name="Bell C."/>
            <person name="Bharti A.K."/>
            <person name="Crow J.A."/>
            <person name="Grimwood J."/>
            <person name="Kramer R."/>
            <person name="Lindquist E."/>
            <person name="Lucas S."/>
            <person name="Salamov A."/>
            <person name="McFadden G.I."/>
            <person name="Lane C.E."/>
            <person name="Keeling P.J."/>
            <person name="Gray M.W."/>
            <person name="Grigoriev I.V."/>
            <person name="Archibald J.M."/>
        </authorList>
    </citation>
    <scope>NUCLEOTIDE SEQUENCE</scope>
    <source>
        <strain evidence="3">CCMP2712</strain>
    </source>
</reference>
<evidence type="ECO:0000313" key="1">
    <source>
        <dbReference type="EMBL" id="EKX39690.1"/>
    </source>
</evidence>
<dbReference type="EnsemblProtists" id="EKX39690">
    <property type="protein sequence ID" value="EKX39690"/>
    <property type="gene ID" value="GUITHDRAFT_143280"/>
</dbReference>
<reference evidence="2" key="3">
    <citation type="submission" date="2015-06" db="UniProtKB">
        <authorList>
            <consortium name="EnsemblProtists"/>
        </authorList>
    </citation>
    <scope>IDENTIFICATION</scope>
</reference>
<dbReference type="HOGENOM" id="CLU_1009901_0_0_1"/>
<accession>L1IV31</accession>
<sequence length="276" mass="31317">MAAVTAVVKQQQDVKEGGEEERLWLLLGLGTEGEWEDIQNRQSEDETIDESRTKAEQLNADPLLDLASKHASLGNKLEGGMFSHNVDSLQRCLQSISAHAIGGEISLFLYLPASTRLIVMLSDGFVHDRVSDFEGELAEKENIMSERLNNVQQNDNCQRAKQGSDSETACEEDIQKLTTVMEELRHSVNNFNDIYNSQVKSLLQRLQRPTVRQELGDAVSRTACLSSKSRQFIQDLKELRNLLQVMRSLRISTEVWRLCNVCFKNFKDEFRTGHSK</sequence>